<dbReference type="OrthoDB" id="6230307at2"/>
<evidence type="ECO:0000313" key="11">
    <source>
        <dbReference type="Proteomes" id="UP000028058"/>
    </source>
</evidence>
<evidence type="ECO:0000259" key="8">
    <source>
        <dbReference type="Pfam" id="PF07282"/>
    </source>
</evidence>
<evidence type="ECO:0000259" key="9">
    <source>
        <dbReference type="Pfam" id="PF12323"/>
    </source>
</evidence>
<keyword evidence="6" id="KW-0233">DNA recombination</keyword>
<feature type="domain" description="Probable transposase IS891/IS1136/IS1341" evidence="7">
    <location>
        <begin position="177"/>
        <end position="290"/>
    </location>
</feature>
<name>A0A3M8F8S5_9ACTN</name>
<comment type="caution">
    <text evidence="10">The sequence shown here is derived from an EMBL/GenBank/DDBJ whole genome shotgun (WGS) entry which is preliminary data.</text>
</comment>
<dbReference type="Pfam" id="PF12323">
    <property type="entry name" value="HTH_OrfB_IS605"/>
    <property type="match status" value="1"/>
</dbReference>
<dbReference type="InterPro" id="IPR001959">
    <property type="entry name" value="Transposase"/>
</dbReference>
<dbReference type="EMBL" id="JNAD02000006">
    <property type="protein sequence ID" value="RKM95500.1"/>
    <property type="molecule type" value="Genomic_DNA"/>
</dbReference>
<dbReference type="GO" id="GO:0006310">
    <property type="term" value="P:DNA recombination"/>
    <property type="evidence" value="ECO:0007669"/>
    <property type="project" value="UniProtKB-KW"/>
</dbReference>
<keyword evidence="5" id="KW-0238">DNA-binding</keyword>
<dbReference type="GO" id="GO:0032196">
    <property type="term" value="P:transposition"/>
    <property type="evidence" value="ECO:0007669"/>
    <property type="project" value="UniProtKB-KW"/>
</dbReference>
<dbReference type="NCBIfam" id="NF040570">
    <property type="entry name" value="guided_TnpB"/>
    <property type="match status" value="1"/>
</dbReference>
<evidence type="ECO:0000256" key="1">
    <source>
        <dbReference type="ARBA" id="ARBA00008761"/>
    </source>
</evidence>
<accession>A0A3M8F8S5</accession>
<dbReference type="RefSeq" id="WP_043468651.1">
    <property type="nucleotide sequence ID" value="NZ_CP134822.1"/>
</dbReference>
<feature type="domain" description="Transposase putative helix-turn-helix" evidence="9">
    <location>
        <begin position="1"/>
        <end position="43"/>
    </location>
</feature>
<evidence type="ECO:0000256" key="2">
    <source>
        <dbReference type="ARBA" id="ARBA00022578"/>
    </source>
</evidence>
<dbReference type="Proteomes" id="UP000028058">
    <property type="component" value="Unassembled WGS sequence"/>
</dbReference>
<protein>
    <submittedName>
        <fullName evidence="10">Transposase</fullName>
    </submittedName>
</protein>
<dbReference type="InterPro" id="IPR021027">
    <property type="entry name" value="Transposase_put_HTH"/>
</dbReference>
<dbReference type="Pfam" id="PF01385">
    <property type="entry name" value="OrfB_IS605"/>
    <property type="match status" value="1"/>
</dbReference>
<organism evidence="10 11">
    <name type="scientific">Streptomyces xinghaiensis</name>
    <dbReference type="NCBI Taxonomy" id="1038928"/>
    <lineage>
        <taxon>Bacteria</taxon>
        <taxon>Bacillati</taxon>
        <taxon>Actinomycetota</taxon>
        <taxon>Actinomycetes</taxon>
        <taxon>Kitasatosporales</taxon>
        <taxon>Streptomycetaceae</taxon>
        <taxon>Streptomyces</taxon>
    </lineage>
</organism>
<dbReference type="GO" id="GO:0003677">
    <property type="term" value="F:DNA binding"/>
    <property type="evidence" value="ECO:0007669"/>
    <property type="project" value="UniProtKB-KW"/>
</dbReference>
<dbReference type="InterPro" id="IPR010095">
    <property type="entry name" value="Cas12f1-like_TNB"/>
</dbReference>
<evidence type="ECO:0000256" key="5">
    <source>
        <dbReference type="ARBA" id="ARBA00023125"/>
    </source>
</evidence>
<keyword evidence="2" id="KW-0815">Transposition</keyword>
<dbReference type="AlphaFoldDB" id="A0A3M8F8S5"/>
<keyword evidence="11" id="KW-1185">Reference proteome</keyword>
<evidence type="ECO:0000259" key="7">
    <source>
        <dbReference type="Pfam" id="PF01385"/>
    </source>
</evidence>
<evidence type="ECO:0000256" key="3">
    <source>
        <dbReference type="ARBA" id="ARBA00022723"/>
    </source>
</evidence>
<dbReference type="Pfam" id="PF07282">
    <property type="entry name" value="Cas12f1-like_TNB"/>
    <property type="match status" value="1"/>
</dbReference>
<proteinExistence type="inferred from homology"/>
<evidence type="ECO:0000256" key="4">
    <source>
        <dbReference type="ARBA" id="ARBA00022833"/>
    </source>
</evidence>
<keyword evidence="3" id="KW-0479">Metal-binding</keyword>
<feature type="domain" description="Cas12f1-like TNB" evidence="8">
    <location>
        <begin position="324"/>
        <end position="403"/>
    </location>
</feature>
<dbReference type="GO" id="GO:0046872">
    <property type="term" value="F:metal ion binding"/>
    <property type="evidence" value="ECO:0007669"/>
    <property type="project" value="UniProtKB-KW"/>
</dbReference>
<gene>
    <name evidence="10" type="ORF">SFRA_015800</name>
</gene>
<sequence length="415" mass="46207">MRRAYKFLLRPTVGQERALVEMLRDHCSLYNGALQERRDAYRHSSWTSVRYGDQSAQLREIRAFDPERQGRWSFSSQQATLRRLDRAFQAFFRRVKAGDRPGYPRFKGIGHFDTVVFPRDGDGCRWDSTPHTTHTRVRLQGVGHIRVHQHRPVKGRVKTVGVKREGRRWYVILACEEVPAEPLPPTGSTVGIDLGTTRFLTDSDGHHVQNPGFLDQAAEELAAAQQHLSTFPQHTRRRTKRHRAAARKVAKLHAKIRRRRLDHHHKQALALVRKHEVIGVERLNTAGMTKAPALRPDPEREGAFLANGAAAKAGLNRSILDAGWGQFLRILADKAESAGRRVIPVDARNTPPGFAGGAPTRTCPPGIGGCGHVAKENRVTQAKFACVNCGLVAHADHVGALNVKHRAGLVLCDGA</sequence>
<evidence type="ECO:0000256" key="6">
    <source>
        <dbReference type="ARBA" id="ARBA00023172"/>
    </source>
</evidence>
<reference evidence="10 11" key="1">
    <citation type="journal article" date="2014" name="Genome Announc.">
        <title>Draft Genome Sequence of Streptomyces fradiae ATCC 19609, a Strain Highly Sensitive to Antibiotics.</title>
        <authorList>
            <person name="Bekker O.B."/>
            <person name="Klimina K.M."/>
            <person name="Vatlin A.A."/>
            <person name="Zakharevich N.V."/>
            <person name="Kasianov A.S."/>
            <person name="Danilenko V.N."/>
        </authorList>
    </citation>
    <scope>NUCLEOTIDE SEQUENCE [LARGE SCALE GENOMIC DNA]</scope>
    <source>
        <strain evidence="10 11">ATCC 19609</strain>
    </source>
</reference>
<evidence type="ECO:0000313" key="10">
    <source>
        <dbReference type="EMBL" id="RKM95500.1"/>
    </source>
</evidence>
<comment type="similarity">
    <text evidence="1">In the C-terminal section; belongs to the transposase 35 family.</text>
</comment>
<keyword evidence="4" id="KW-0862">Zinc</keyword>